<dbReference type="Gene3D" id="3.40.30.10">
    <property type="entry name" value="Glutaredoxin"/>
    <property type="match status" value="1"/>
</dbReference>
<dbReference type="Proteomes" id="UP001371305">
    <property type="component" value="Unassembled WGS sequence"/>
</dbReference>
<dbReference type="InterPro" id="IPR038354">
    <property type="entry name" value="VKOR_sf"/>
</dbReference>
<dbReference type="RefSeq" id="WP_341405636.1">
    <property type="nucleotide sequence ID" value="NZ_JBBUKT010000005.1"/>
</dbReference>
<feature type="transmembrane region" description="Helical" evidence="10">
    <location>
        <begin position="75"/>
        <end position="92"/>
    </location>
</feature>
<proteinExistence type="inferred from homology"/>
<dbReference type="InterPro" id="IPR012932">
    <property type="entry name" value="VKOR"/>
</dbReference>
<comment type="caution">
    <text evidence="12">The sequence shown here is derived from an EMBL/GenBank/DDBJ whole genome shotgun (WGS) entry which is preliminary data.</text>
</comment>
<dbReference type="InterPro" id="IPR012336">
    <property type="entry name" value="Thioredoxin-like_fold"/>
</dbReference>
<keyword evidence="9" id="KW-0676">Redox-active center</keyword>
<name>A0ABU9AVU6_9BACT</name>
<dbReference type="SUPFAM" id="SSF52833">
    <property type="entry name" value="Thioredoxin-like"/>
    <property type="match status" value="1"/>
</dbReference>
<dbReference type="EMBL" id="JBBUKT010000005">
    <property type="protein sequence ID" value="MEK7951879.1"/>
    <property type="molecule type" value="Genomic_DNA"/>
</dbReference>
<gene>
    <name evidence="12" type="ORF">WKV53_15290</name>
</gene>
<evidence type="ECO:0000256" key="3">
    <source>
        <dbReference type="ARBA" id="ARBA00022692"/>
    </source>
</evidence>
<organism evidence="12 13">
    <name type="scientific">Luteolibacter soli</name>
    <dbReference type="NCBI Taxonomy" id="3135280"/>
    <lineage>
        <taxon>Bacteria</taxon>
        <taxon>Pseudomonadati</taxon>
        <taxon>Verrucomicrobiota</taxon>
        <taxon>Verrucomicrobiia</taxon>
        <taxon>Verrucomicrobiales</taxon>
        <taxon>Verrucomicrobiaceae</taxon>
        <taxon>Luteolibacter</taxon>
    </lineage>
</organism>
<evidence type="ECO:0000259" key="11">
    <source>
        <dbReference type="SMART" id="SM00756"/>
    </source>
</evidence>
<feature type="transmembrane region" description="Helical" evidence="10">
    <location>
        <begin position="44"/>
        <end position="68"/>
    </location>
</feature>
<keyword evidence="5 10" id="KW-1133">Transmembrane helix</keyword>
<keyword evidence="13" id="KW-1185">Reference proteome</keyword>
<evidence type="ECO:0000256" key="2">
    <source>
        <dbReference type="ARBA" id="ARBA00006214"/>
    </source>
</evidence>
<feature type="transmembrane region" description="Helical" evidence="10">
    <location>
        <begin position="98"/>
        <end position="119"/>
    </location>
</feature>
<keyword evidence="8" id="KW-1015">Disulfide bond</keyword>
<dbReference type="CDD" id="cd10546">
    <property type="entry name" value="VKOR"/>
    <property type="match status" value="1"/>
</dbReference>
<dbReference type="Pfam" id="PF07884">
    <property type="entry name" value="VKOR"/>
    <property type="match status" value="1"/>
</dbReference>
<evidence type="ECO:0000256" key="9">
    <source>
        <dbReference type="ARBA" id="ARBA00023284"/>
    </source>
</evidence>
<dbReference type="Pfam" id="PF13462">
    <property type="entry name" value="Thioredoxin_4"/>
    <property type="match status" value="1"/>
</dbReference>
<keyword evidence="3 10" id="KW-0812">Transmembrane</keyword>
<accession>A0ABU9AVU6</accession>
<comment type="similarity">
    <text evidence="2">Belongs to the VKOR family.</text>
</comment>
<dbReference type="Gene3D" id="1.20.1440.130">
    <property type="entry name" value="VKOR domain"/>
    <property type="match status" value="1"/>
</dbReference>
<keyword evidence="7 10" id="KW-0472">Membrane</keyword>
<evidence type="ECO:0000256" key="4">
    <source>
        <dbReference type="ARBA" id="ARBA00022719"/>
    </source>
</evidence>
<evidence type="ECO:0000256" key="1">
    <source>
        <dbReference type="ARBA" id="ARBA00004141"/>
    </source>
</evidence>
<feature type="domain" description="Vitamin K epoxide reductase" evidence="11">
    <location>
        <begin position="3"/>
        <end position="123"/>
    </location>
</feature>
<keyword evidence="4" id="KW-0874">Quinone</keyword>
<evidence type="ECO:0000256" key="8">
    <source>
        <dbReference type="ARBA" id="ARBA00023157"/>
    </source>
</evidence>
<reference evidence="12 13" key="1">
    <citation type="submission" date="2024-04" db="EMBL/GenBank/DDBJ databases">
        <title>Luteolibacter sp. isolated from soil.</title>
        <authorList>
            <person name="An J."/>
        </authorList>
    </citation>
    <scope>NUCLEOTIDE SEQUENCE [LARGE SCALE GENOMIC DNA]</scope>
    <source>
        <strain evidence="12 13">Y139</strain>
    </source>
</reference>
<comment type="subcellular location">
    <subcellularLocation>
        <location evidence="1">Membrane</location>
        <topology evidence="1">Multi-pass membrane protein</topology>
    </subcellularLocation>
</comment>
<dbReference type="SMART" id="SM00756">
    <property type="entry name" value="VKc"/>
    <property type="match status" value="1"/>
</dbReference>
<sequence length="368" mass="39757">MKARWLWLLIAAGVAIQVWLLVLKSSLGDVAGCGSTCDEVLSSRWSFVAGVPVPWFGLVTYVVTGIALKWRRPGLLASCLVLLGGAVVWFVGVQAFVLHHFCGWCLAAHGVALGTIGMGWRELRGMASVNWLPAVGGGLAPMGGAILIQVFGPVPATHRIEETAPVAAVVTDVHAQGGGRKVSFDGGAKRYDVEALPRLGPADAKHVLVEYFDYQCPACRTMHGFLETLRARHPREIAVIVLPVALERSCNRLLGPKDTVHEGSCEISRAALAVWRSAPGEFEEVHHALFADAQAGLRLAREKVGGGAKDEAWIDEMLRVDAEDWVVFSSKTKQLPKLLIADRRILHGLPSSEEDFVRVMEGELGLAK</sequence>
<evidence type="ECO:0000256" key="7">
    <source>
        <dbReference type="ARBA" id="ARBA00023136"/>
    </source>
</evidence>
<evidence type="ECO:0000313" key="13">
    <source>
        <dbReference type="Proteomes" id="UP001371305"/>
    </source>
</evidence>
<protein>
    <submittedName>
        <fullName evidence="12">Vitamin K epoxide reductase family protein</fullName>
    </submittedName>
</protein>
<evidence type="ECO:0000256" key="5">
    <source>
        <dbReference type="ARBA" id="ARBA00022989"/>
    </source>
</evidence>
<evidence type="ECO:0000313" key="12">
    <source>
        <dbReference type="EMBL" id="MEK7951879.1"/>
    </source>
</evidence>
<evidence type="ECO:0000256" key="6">
    <source>
        <dbReference type="ARBA" id="ARBA00023002"/>
    </source>
</evidence>
<evidence type="ECO:0000256" key="10">
    <source>
        <dbReference type="SAM" id="Phobius"/>
    </source>
</evidence>
<dbReference type="InterPro" id="IPR036249">
    <property type="entry name" value="Thioredoxin-like_sf"/>
</dbReference>
<feature type="transmembrane region" description="Helical" evidence="10">
    <location>
        <begin position="131"/>
        <end position="152"/>
    </location>
</feature>
<keyword evidence="6" id="KW-0560">Oxidoreductase</keyword>